<feature type="transmembrane region" description="Helical" evidence="9">
    <location>
        <begin position="130"/>
        <end position="154"/>
    </location>
</feature>
<keyword evidence="7 9" id="KW-0472">Membrane</keyword>
<proteinExistence type="inferred from homology"/>
<dbReference type="RefSeq" id="WP_344617284.1">
    <property type="nucleotide sequence ID" value="NZ_BAAARV010000073.1"/>
</dbReference>
<dbReference type="Pfam" id="PF02653">
    <property type="entry name" value="BPD_transp_2"/>
    <property type="match status" value="1"/>
</dbReference>
<keyword evidence="5" id="KW-0029">Amino-acid transport</keyword>
<evidence type="ECO:0000313" key="10">
    <source>
        <dbReference type="EMBL" id="GAA2372108.1"/>
    </source>
</evidence>
<feature type="transmembrane region" description="Helical" evidence="9">
    <location>
        <begin position="186"/>
        <end position="205"/>
    </location>
</feature>
<comment type="similarity">
    <text evidence="8">Belongs to the binding-protein-dependent transport system permease family. LivHM subfamily.</text>
</comment>
<feature type="transmembrane region" description="Helical" evidence="9">
    <location>
        <begin position="90"/>
        <end position="110"/>
    </location>
</feature>
<dbReference type="CDD" id="cd06582">
    <property type="entry name" value="TM_PBP1_LivH_like"/>
    <property type="match status" value="1"/>
</dbReference>
<dbReference type="Proteomes" id="UP001501444">
    <property type="component" value="Unassembled WGS sequence"/>
</dbReference>
<keyword evidence="3" id="KW-1003">Cell membrane</keyword>
<keyword evidence="2" id="KW-0813">Transport</keyword>
<sequence>MTIVWSGLGMGALYALVAFTFNVPLAASGVFNFAQPQYMMLGGFLAYEGFRLHLPVIVTFALCLAVGAAIGLVEDRVAIRPFERNTTSRAALVTTVGFAVAMQGVAYVFWGTTPKVVPLAGSGTTLDVAGGRLGALDLTLVILAIVACLGFAVLSQRTRWGLANRAATTNPEAAQLRGINVRGVRWLSFAIAGGLACGLGPVVAAQVTASVDLGNNLLILGFVALAIGGFGSYLGCLVGGFGVGLIQALGARYLNGDWAFILLFAVLVLLLLVRPSGLFGTKRLRVI</sequence>
<evidence type="ECO:0000256" key="9">
    <source>
        <dbReference type="SAM" id="Phobius"/>
    </source>
</evidence>
<feature type="transmembrane region" description="Helical" evidence="9">
    <location>
        <begin position="217"/>
        <end position="246"/>
    </location>
</feature>
<evidence type="ECO:0000256" key="3">
    <source>
        <dbReference type="ARBA" id="ARBA00022475"/>
    </source>
</evidence>
<feature type="transmembrane region" description="Helical" evidence="9">
    <location>
        <begin position="12"/>
        <end position="34"/>
    </location>
</feature>
<evidence type="ECO:0000256" key="5">
    <source>
        <dbReference type="ARBA" id="ARBA00022970"/>
    </source>
</evidence>
<keyword evidence="4 9" id="KW-0812">Transmembrane</keyword>
<reference evidence="11" key="1">
    <citation type="journal article" date="2019" name="Int. J. Syst. Evol. Microbiol.">
        <title>The Global Catalogue of Microorganisms (GCM) 10K type strain sequencing project: providing services to taxonomists for standard genome sequencing and annotation.</title>
        <authorList>
            <consortium name="The Broad Institute Genomics Platform"/>
            <consortium name="The Broad Institute Genome Sequencing Center for Infectious Disease"/>
            <person name="Wu L."/>
            <person name="Ma J."/>
        </authorList>
    </citation>
    <scope>NUCLEOTIDE SEQUENCE [LARGE SCALE GENOMIC DNA]</scope>
    <source>
        <strain evidence="11">JCM 3272</strain>
    </source>
</reference>
<dbReference type="PANTHER" id="PTHR11795">
    <property type="entry name" value="BRANCHED-CHAIN AMINO ACID TRANSPORT SYSTEM PERMEASE PROTEIN LIVH"/>
    <property type="match status" value="1"/>
</dbReference>
<dbReference type="EMBL" id="BAAARV010000073">
    <property type="protein sequence ID" value="GAA2372108.1"/>
    <property type="molecule type" value="Genomic_DNA"/>
</dbReference>
<feature type="transmembrane region" description="Helical" evidence="9">
    <location>
        <begin position="54"/>
        <end position="78"/>
    </location>
</feature>
<keyword evidence="11" id="KW-1185">Reference proteome</keyword>
<comment type="subcellular location">
    <subcellularLocation>
        <location evidence="1">Cell membrane</location>
        <topology evidence="1">Multi-pass membrane protein</topology>
    </subcellularLocation>
</comment>
<evidence type="ECO:0000256" key="1">
    <source>
        <dbReference type="ARBA" id="ARBA00004651"/>
    </source>
</evidence>
<accession>A0ABP5UB03</accession>
<comment type="caution">
    <text evidence="10">The sequence shown here is derived from an EMBL/GenBank/DDBJ whole genome shotgun (WGS) entry which is preliminary data.</text>
</comment>
<protein>
    <submittedName>
        <fullName evidence="10">Branched-chain amino acid ABC transporter permease</fullName>
    </submittedName>
</protein>
<evidence type="ECO:0000256" key="4">
    <source>
        <dbReference type="ARBA" id="ARBA00022692"/>
    </source>
</evidence>
<evidence type="ECO:0000256" key="2">
    <source>
        <dbReference type="ARBA" id="ARBA00022448"/>
    </source>
</evidence>
<evidence type="ECO:0000256" key="8">
    <source>
        <dbReference type="ARBA" id="ARBA00037998"/>
    </source>
</evidence>
<evidence type="ECO:0000313" key="11">
    <source>
        <dbReference type="Proteomes" id="UP001501444"/>
    </source>
</evidence>
<evidence type="ECO:0000256" key="7">
    <source>
        <dbReference type="ARBA" id="ARBA00023136"/>
    </source>
</evidence>
<keyword evidence="6 9" id="KW-1133">Transmembrane helix</keyword>
<feature type="transmembrane region" description="Helical" evidence="9">
    <location>
        <begin position="258"/>
        <end position="277"/>
    </location>
</feature>
<evidence type="ECO:0000256" key="6">
    <source>
        <dbReference type="ARBA" id="ARBA00022989"/>
    </source>
</evidence>
<gene>
    <name evidence="10" type="ORF">GCM10010170_074170</name>
</gene>
<dbReference type="InterPro" id="IPR052157">
    <property type="entry name" value="BCAA_transport_permease"/>
</dbReference>
<dbReference type="InterPro" id="IPR001851">
    <property type="entry name" value="ABC_transp_permease"/>
</dbReference>
<organism evidence="10 11">
    <name type="scientific">Dactylosporangium salmoneum</name>
    <dbReference type="NCBI Taxonomy" id="53361"/>
    <lineage>
        <taxon>Bacteria</taxon>
        <taxon>Bacillati</taxon>
        <taxon>Actinomycetota</taxon>
        <taxon>Actinomycetes</taxon>
        <taxon>Micromonosporales</taxon>
        <taxon>Micromonosporaceae</taxon>
        <taxon>Dactylosporangium</taxon>
    </lineage>
</organism>
<name>A0ABP5UB03_9ACTN</name>
<dbReference type="PANTHER" id="PTHR11795:SF449">
    <property type="entry name" value="BRANCHED-CHAIN AMINO ACID TRANSPORT PERMEASE PROTEIN LIVH-RELATED"/>
    <property type="match status" value="1"/>
</dbReference>